<evidence type="ECO:0000313" key="6">
    <source>
        <dbReference type="EMBL" id="EGF22795.1"/>
    </source>
</evidence>
<dbReference type="Pfam" id="PF01380">
    <property type="entry name" value="SIS"/>
    <property type="match status" value="1"/>
</dbReference>
<dbReference type="PANTHER" id="PTHR30514:SF1">
    <property type="entry name" value="HTH-TYPE TRANSCRIPTIONAL REGULATOR HEXR-RELATED"/>
    <property type="match status" value="1"/>
</dbReference>
<dbReference type="InterPro" id="IPR035472">
    <property type="entry name" value="RpiR-like_SIS"/>
</dbReference>
<dbReference type="PROSITE" id="PS51071">
    <property type="entry name" value="HTH_RPIR"/>
    <property type="match status" value="1"/>
</dbReference>
<dbReference type="RefSeq" id="WP_006303331.1">
    <property type="nucleotide sequence ID" value="NZ_ACGK02000004.1"/>
</dbReference>
<keyword evidence="7" id="KW-1185">Reference proteome</keyword>
<dbReference type="GO" id="GO:0097367">
    <property type="term" value="F:carbohydrate derivative binding"/>
    <property type="evidence" value="ECO:0007669"/>
    <property type="project" value="InterPro"/>
</dbReference>
<dbReference type="InterPro" id="IPR000281">
    <property type="entry name" value="HTH_RpiR"/>
</dbReference>
<dbReference type="SUPFAM" id="SSF46689">
    <property type="entry name" value="Homeodomain-like"/>
    <property type="match status" value="1"/>
</dbReference>
<dbReference type="SUPFAM" id="SSF53697">
    <property type="entry name" value="SIS domain"/>
    <property type="match status" value="1"/>
</dbReference>
<dbReference type="GO" id="GO:1901135">
    <property type="term" value="P:carbohydrate derivative metabolic process"/>
    <property type="evidence" value="ECO:0007669"/>
    <property type="project" value="InterPro"/>
</dbReference>
<dbReference type="InterPro" id="IPR036388">
    <property type="entry name" value="WH-like_DNA-bd_sf"/>
</dbReference>
<dbReference type="InterPro" id="IPR009057">
    <property type="entry name" value="Homeodomain-like_sf"/>
</dbReference>
<dbReference type="EMBL" id="ACGK02000004">
    <property type="protein sequence ID" value="EGF22795.1"/>
    <property type="molecule type" value="Genomic_DNA"/>
</dbReference>
<organism evidence="6 7">
    <name type="scientific">Fannyhessea vaginae DSM 15829</name>
    <dbReference type="NCBI Taxonomy" id="525256"/>
    <lineage>
        <taxon>Bacteria</taxon>
        <taxon>Bacillati</taxon>
        <taxon>Actinomycetota</taxon>
        <taxon>Coriobacteriia</taxon>
        <taxon>Coriobacteriales</taxon>
        <taxon>Atopobiaceae</taxon>
        <taxon>Fannyhessea</taxon>
    </lineage>
</organism>
<keyword evidence="2" id="KW-0238">DNA-binding</keyword>
<proteinExistence type="predicted"/>
<reference evidence="6 7" key="1">
    <citation type="submission" date="2011-02" db="EMBL/GenBank/DDBJ databases">
        <authorList>
            <person name="Muzny D."/>
            <person name="Qin X."/>
            <person name="Buhay C."/>
            <person name="Dugan-Rocha S."/>
            <person name="Ding Y."/>
            <person name="Chen G."/>
            <person name="Hawes A."/>
            <person name="Holder M."/>
            <person name="Jhangiani S."/>
            <person name="Johnson A."/>
            <person name="Khan Z."/>
            <person name="Li Z."/>
            <person name="Liu W."/>
            <person name="Liu X."/>
            <person name="Perez L."/>
            <person name="Shen H."/>
            <person name="Wang Q."/>
            <person name="Watt J."/>
            <person name="Xi L."/>
            <person name="Xin Y."/>
            <person name="Zhou J."/>
            <person name="Deng J."/>
            <person name="Jiang H."/>
            <person name="Liu Y."/>
            <person name="Qu J."/>
            <person name="Song X.-Z."/>
            <person name="Zhang L."/>
            <person name="Villasana D."/>
            <person name="Johnson A."/>
            <person name="Liu J."/>
            <person name="Liyanage D."/>
            <person name="Lorensuhewa L."/>
            <person name="Robinson T."/>
            <person name="Song A."/>
            <person name="Song B.-B."/>
            <person name="Dinh H."/>
            <person name="Thornton R."/>
            <person name="Coyle M."/>
            <person name="Francisco L."/>
            <person name="Jackson L."/>
            <person name="Javaid M."/>
            <person name="Korchina V."/>
            <person name="Kovar C."/>
            <person name="Mata R."/>
            <person name="Mathew T."/>
            <person name="Ngo R."/>
            <person name="Nguyen L."/>
            <person name="Nguyen N."/>
            <person name="Okwuonu G."/>
            <person name="Ongeri F."/>
            <person name="Pham C."/>
            <person name="Simmons D."/>
            <person name="Wilczek-Boney K."/>
            <person name="Hale W."/>
            <person name="Jakkamsetti A."/>
            <person name="Pham P."/>
            <person name="Ruth R."/>
            <person name="San Lucas F."/>
            <person name="Warren J."/>
            <person name="Zhang J."/>
            <person name="Zhao Z."/>
            <person name="Zhou C."/>
            <person name="Zhu D."/>
            <person name="Lee S."/>
            <person name="Bess C."/>
            <person name="Blankenburg K."/>
            <person name="Forbes L."/>
            <person name="Fu Q."/>
            <person name="Gubbala S."/>
            <person name="Hirani K."/>
            <person name="Jayaseelan J.C."/>
            <person name="Lara F."/>
            <person name="Munidasa M."/>
            <person name="Palculict T."/>
            <person name="Patil S."/>
            <person name="Pu L.-L."/>
            <person name="Saada N."/>
            <person name="Tang L."/>
            <person name="Weissenberger G."/>
            <person name="Zhu Y."/>
            <person name="Hemphill L."/>
            <person name="Shang Y."/>
            <person name="Youmans B."/>
            <person name="Ayvaz T."/>
            <person name="Ross M."/>
            <person name="Santibanez J."/>
            <person name="Aqrawi P."/>
            <person name="Gross S."/>
            <person name="Joshi V."/>
            <person name="Fowler G."/>
            <person name="Nazareth L."/>
            <person name="Reid J."/>
            <person name="Worley K."/>
            <person name="Petrosino J."/>
            <person name="Highlander S."/>
            <person name="Gibbs R."/>
        </authorList>
    </citation>
    <scope>NUCLEOTIDE SEQUENCE [LARGE SCALE GENOMIC DNA]</scope>
    <source>
        <strain evidence="6 7">DSM 15829</strain>
    </source>
</reference>
<feature type="domain" description="HTH rpiR-type" evidence="4">
    <location>
        <begin position="2"/>
        <end position="78"/>
    </location>
</feature>
<evidence type="ECO:0000256" key="1">
    <source>
        <dbReference type="ARBA" id="ARBA00023015"/>
    </source>
</evidence>
<dbReference type="eggNOG" id="COG1737">
    <property type="taxonomic scope" value="Bacteria"/>
</dbReference>
<protein>
    <submittedName>
        <fullName evidence="6">Putative flagellar protein FliS</fullName>
    </submittedName>
</protein>
<keyword evidence="6" id="KW-0282">Flagellum</keyword>
<feature type="domain" description="SIS" evidence="5">
    <location>
        <begin position="125"/>
        <end position="265"/>
    </location>
</feature>
<evidence type="ECO:0000256" key="3">
    <source>
        <dbReference type="ARBA" id="ARBA00023163"/>
    </source>
</evidence>
<dbReference type="Gene3D" id="1.10.10.10">
    <property type="entry name" value="Winged helix-like DNA-binding domain superfamily/Winged helix DNA-binding domain"/>
    <property type="match status" value="1"/>
</dbReference>
<dbReference type="Pfam" id="PF01418">
    <property type="entry name" value="HTH_6"/>
    <property type="match status" value="1"/>
</dbReference>
<keyword evidence="6" id="KW-0966">Cell projection</keyword>
<dbReference type="AlphaFoldDB" id="F1T6S0"/>
<dbReference type="InterPro" id="IPR001347">
    <property type="entry name" value="SIS_dom"/>
</dbReference>
<keyword evidence="1" id="KW-0805">Transcription regulation</keyword>
<dbReference type="Gene3D" id="3.40.50.10490">
    <property type="entry name" value="Glucose-6-phosphate isomerase like protein, domain 1"/>
    <property type="match status" value="1"/>
</dbReference>
<dbReference type="InterPro" id="IPR046348">
    <property type="entry name" value="SIS_dom_sf"/>
</dbReference>
<comment type="caution">
    <text evidence="6">The sequence shown here is derived from an EMBL/GenBank/DDBJ whole genome shotgun (WGS) entry which is preliminary data.</text>
</comment>
<evidence type="ECO:0000256" key="2">
    <source>
        <dbReference type="ARBA" id="ARBA00023125"/>
    </source>
</evidence>
<accession>F1T6S0</accession>
<evidence type="ECO:0000313" key="7">
    <source>
        <dbReference type="Proteomes" id="UP000005947"/>
    </source>
</evidence>
<dbReference type="GO" id="GO:0003700">
    <property type="term" value="F:DNA-binding transcription factor activity"/>
    <property type="evidence" value="ECO:0007669"/>
    <property type="project" value="InterPro"/>
</dbReference>
<name>F1T6S0_9ACTN</name>
<evidence type="ECO:0000259" key="4">
    <source>
        <dbReference type="PROSITE" id="PS51071"/>
    </source>
</evidence>
<dbReference type="GO" id="GO:0003677">
    <property type="term" value="F:DNA binding"/>
    <property type="evidence" value="ECO:0007669"/>
    <property type="project" value="UniProtKB-KW"/>
</dbReference>
<dbReference type="InterPro" id="IPR047640">
    <property type="entry name" value="RpiR-like"/>
</dbReference>
<dbReference type="PROSITE" id="PS51464">
    <property type="entry name" value="SIS"/>
    <property type="match status" value="1"/>
</dbReference>
<evidence type="ECO:0000259" key="5">
    <source>
        <dbReference type="PROSITE" id="PS51464"/>
    </source>
</evidence>
<gene>
    <name evidence="6" type="ORF">HMPREF0091_11121</name>
</gene>
<keyword evidence="6" id="KW-0969">Cilium</keyword>
<dbReference type="OrthoDB" id="370421at2"/>
<dbReference type="GeneID" id="93210763"/>
<dbReference type="PANTHER" id="PTHR30514">
    <property type="entry name" value="GLUCOKINASE"/>
    <property type="match status" value="1"/>
</dbReference>
<dbReference type="Proteomes" id="UP000005947">
    <property type="component" value="Unassembled WGS sequence"/>
</dbReference>
<dbReference type="CDD" id="cd05013">
    <property type="entry name" value="SIS_RpiR"/>
    <property type="match status" value="1"/>
</dbReference>
<keyword evidence="3" id="KW-0804">Transcription</keyword>
<sequence>MKNIIIRLRENIGFLNPAEKAVARYVLQCPHESNRLSVKALAARSFVSPAAVVRMCKSIGFEGFKEFKTELTRELATEKLILPLDTKDIKQNDTLESIIKKITLKNIHSLYDALRLIDPETIEKAVELLQACDRILLFGLGASLIAAKDANLKFLRVNKTCLINDDWHLQLITARNSTSQDVGIVISYSGQTAETLTCAEILKHNNTPIIAITRCIESPISKLADVLLYTTSNESLFRSAAMSSRISQLNIIDILYTAFAVSDYEKNFTYLSKTRIVKHIPKNEREGEHHV</sequence>